<keyword evidence="4" id="KW-0808">Transferase</keyword>
<dbReference type="InterPro" id="IPR036413">
    <property type="entry name" value="YaeB-like_sf"/>
</dbReference>
<protein>
    <submittedName>
        <fullName evidence="4">tRNA (N6-threonylcarbamoyladenosine(37)-N6)-methyltransferase TrmO</fullName>
    </submittedName>
</protein>
<dbReference type="Gene3D" id="2.40.30.70">
    <property type="entry name" value="YaeB-like"/>
    <property type="match status" value="1"/>
</dbReference>
<name>A0A6I6JX13_9BACT</name>
<accession>A0A6I6JX13</accession>
<comment type="similarity">
    <text evidence="2">Belongs to the tRNA methyltransferase O family.</text>
</comment>
<evidence type="ECO:0000313" key="4">
    <source>
        <dbReference type="EMBL" id="QGY47645.1"/>
    </source>
</evidence>
<evidence type="ECO:0000256" key="1">
    <source>
        <dbReference type="ARBA" id="ARBA00022691"/>
    </source>
</evidence>
<evidence type="ECO:0000259" key="3">
    <source>
        <dbReference type="PROSITE" id="PS51668"/>
    </source>
</evidence>
<feature type="domain" description="TsaA-like" evidence="3">
    <location>
        <begin position="6"/>
        <end position="137"/>
    </location>
</feature>
<dbReference type="AlphaFoldDB" id="A0A6I6JX13"/>
<dbReference type="SUPFAM" id="SSF118196">
    <property type="entry name" value="YaeB-like"/>
    <property type="match status" value="1"/>
</dbReference>
<proteinExistence type="inferred from homology"/>
<dbReference type="RefSeq" id="WP_158871726.1">
    <property type="nucleotide sequence ID" value="NZ_CP046401.1"/>
</dbReference>
<keyword evidence="5" id="KW-1185">Reference proteome</keyword>
<dbReference type="NCBIfam" id="TIGR00104">
    <property type="entry name" value="tRNA_TsaA"/>
    <property type="match status" value="1"/>
</dbReference>
<gene>
    <name evidence="4" type="primary">tsaA</name>
    <name evidence="4" type="ORF">GM418_29445</name>
</gene>
<dbReference type="InterPro" id="IPR023370">
    <property type="entry name" value="TrmO-like_N"/>
</dbReference>
<dbReference type="GO" id="GO:0008168">
    <property type="term" value="F:methyltransferase activity"/>
    <property type="evidence" value="ECO:0007669"/>
    <property type="project" value="UniProtKB-KW"/>
</dbReference>
<dbReference type="InterPro" id="IPR036414">
    <property type="entry name" value="YaeB_N_sf"/>
</dbReference>
<dbReference type="PROSITE" id="PS51668">
    <property type="entry name" value="TSAA_2"/>
    <property type="match status" value="1"/>
</dbReference>
<dbReference type="GO" id="GO:0032259">
    <property type="term" value="P:methylation"/>
    <property type="evidence" value="ECO:0007669"/>
    <property type="project" value="UniProtKB-KW"/>
</dbReference>
<organism evidence="4 5">
    <name type="scientific">Maribellus comscasis</name>
    <dbReference type="NCBI Taxonomy" id="2681766"/>
    <lineage>
        <taxon>Bacteria</taxon>
        <taxon>Pseudomonadati</taxon>
        <taxon>Bacteroidota</taxon>
        <taxon>Bacteroidia</taxon>
        <taxon>Marinilabiliales</taxon>
        <taxon>Prolixibacteraceae</taxon>
        <taxon>Maribellus</taxon>
    </lineage>
</organism>
<dbReference type="InterPro" id="IPR040372">
    <property type="entry name" value="YaeB-like"/>
</dbReference>
<keyword evidence="4" id="KW-0489">Methyltransferase</keyword>
<dbReference type="InterPro" id="IPR023368">
    <property type="entry name" value="UPF0066_cons_site"/>
</dbReference>
<dbReference type="CDD" id="cd09281">
    <property type="entry name" value="UPF0066"/>
    <property type="match status" value="1"/>
</dbReference>
<dbReference type="Proteomes" id="UP000428260">
    <property type="component" value="Chromosome"/>
</dbReference>
<dbReference type="KEGG" id="mcos:GM418_29445"/>
<keyword evidence="1" id="KW-0949">S-adenosyl-L-methionine</keyword>
<dbReference type="EMBL" id="CP046401">
    <property type="protein sequence ID" value="QGY47645.1"/>
    <property type="molecule type" value="Genomic_DNA"/>
</dbReference>
<dbReference type="PANTHER" id="PTHR12818">
    <property type="entry name" value="TRNA (ADENINE(37)-N6)-METHYLTRANSFERASE"/>
    <property type="match status" value="1"/>
</dbReference>
<evidence type="ECO:0000256" key="2">
    <source>
        <dbReference type="ARBA" id="ARBA00033753"/>
    </source>
</evidence>
<dbReference type="Pfam" id="PF01980">
    <property type="entry name" value="TrmO_N"/>
    <property type="match status" value="1"/>
</dbReference>
<evidence type="ECO:0000313" key="5">
    <source>
        <dbReference type="Proteomes" id="UP000428260"/>
    </source>
</evidence>
<dbReference type="PANTHER" id="PTHR12818:SF0">
    <property type="entry name" value="TRNA (ADENINE(37)-N6)-METHYLTRANSFERASE"/>
    <property type="match status" value="1"/>
</dbReference>
<dbReference type="PROSITE" id="PS01318">
    <property type="entry name" value="TSAA_1"/>
    <property type="match status" value="1"/>
</dbReference>
<reference evidence="4 5" key="1">
    <citation type="submission" date="2019-11" db="EMBL/GenBank/DDBJ databases">
        <authorList>
            <person name="Zheng R.K."/>
            <person name="Sun C.M."/>
        </authorList>
    </citation>
    <scope>NUCLEOTIDE SEQUENCE [LARGE SCALE GENOMIC DNA]</scope>
    <source>
        <strain evidence="4 5">WC007</strain>
    </source>
</reference>
<sequence>MEDIVFHPIGIIHSEYKQTKDTPIQPASGMRISGSVEIFPEYAEGLQDIEGFSHLILIYHFNRSSGYKLKVKPFLDENLHGVFSTRAPFRPNPIGLSVVKLISRNKNILEIENIDILDGTPLFDIKPFVPDFDAAENVKIGWVTRSQNKISNTFNDGRFESES</sequence>